<dbReference type="PANTHER" id="PTHR11786:SF0">
    <property type="entry name" value="ARYLAMINE N-ACETYLTRANSFERASE 4-RELATED"/>
    <property type="match status" value="1"/>
</dbReference>
<evidence type="ECO:0000313" key="4">
    <source>
        <dbReference type="Proteomes" id="UP000534306"/>
    </source>
</evidence>
<dbReference type="Proteomes" id="UP000534306">
    <property type="component" value="Unassembled WGS sequence"/>
</dbReference>
<keyword evidence="3" id="KW-0808">Transferase</keyword>
<keyword evidence="4" id="KW-1185">Reference proteome</keyword>
<dbReference type="InterPro" id="IPR038765">
    <property type="entry name" value="Papain-like_cys_pep_sf"/>
</dbReference>
<comment type="caution">
    <text evidence="3">The sequence shown here is derived from an EMBL/GenBank/DDBJ whole genome shotgun (WGS) entry which is preliminary data.</text>
</comment>
<evidence type="ECO:0000313" key="2">
    <source>
        <dbReference type="EMBL" id="MBB6567268.1"/>
    </source>
</evidence>
<dbReference type="Proteomes" id="UP000553957">
    <property type="component" value="Unassembled WGS sequence"/>
</dbReference>
<organism evidence="3 4">
    <name type="scientific">Kribbella sandramycini</name>
    <dbReference type="NCBI Taxonomy" id="60450"/>
    <lineage>
        <taxon>Bacteria</taxon>
        <taxon>Bacillati</taxon>
        <taxon>Actinomycetota</taxon>
        <taxon>Actinomycetes</taxon>
        <taxon>Propionibacteriales</taxon>
        <taxon>Kribbellaceae</taxon>
        <taxon>Kribbella</taxon>
    </lineage>
</organism>
<dbReference type="SUPFAM" id="SSF54001">
    <property type="entry name" value="Cysteine proteinases"/>
    <property type="match status" value="1"/>
</dbReference>
<proteinExistence type="inferred from homology"/>
<comment type="similarity">
    <text evidence="1">Belongs to the arylamine N-acetyltransferase family.</text>
</comment>
<dbReference type="EMBL" id="JABJRC010000001">
    <property type="protein sequence ID" value="NOL40118.1"/>
    <property type="molecule type" value="Genomic_DNA"/>
</dbReference>
<protein>
    <submittedName>
        <fullName evidence="3">Arylamine N-acetyltransferase</fullName>
    </submittedName>
</protein>
<reference evidence="2 5" key="2">
    <citation type="submission" date="2020-08" db="EMBL/GenBank/DDBJ databases">
        <title>Sequencing the genomes of 1000 actinobacteria strains.</title>
        <authorList>
            <person name="Klenk H.-P."/>
        </authorList>
    </citation>
    <scope>NUCLEOTIDE SEQUENCE [LARGE SCALE GENOMIC DNA]</scope>
    <source>
        <strain evidence="2 5">DSM 15626</strain>
    </source>
</reference>
<accession>A0A7Y4KWT6</accession>
<evidence type="ECO:0000313" key="5">
    <source>
        <dbReference type="Proteomes" id="UP000553957"/>
    </source>
</evidence>
<dbReference type="Gene3D" id="3.30.2140.10">
    <property type="entry name" value="Arylamine N-acetyltransferase"/>
    <property type="match status" value="1"/>
</dbReference>
<name>A0A7Y4KWT6_9ACTN</name>
<dbReference type="InterPro" id="IPR001447">
    <property type="entry name" value="Arylamine_N-AcTrfase"/>
</dbReference>
<dbReference type="Gene3D" id="2.40.128.150">
    <property type="entry name" value="Cysteine proteinases"/>
    <property type="match status" value="1"/>
</dbReference>
<dbReference type="PANTHER" id="PTHR11786">
    <property type="entry name" value="N-HYDROXYARYLAMINE O-ACETYLTRANSFERASE"/>
    <property type="match status" value="1"/>
</dbReference>
<dbReference type="Pfam" id="PF00797">
    <property type="entry name" value="Acetyltransf_2"/>
    <property type="match status" value="1"/>
</dbReference>
<reference evidence="3 4" key="1">
    <citation type="submission" date="2020-05" db="EMBL/GenBank/DDBJ databases">
        <title>Genome sequence of Kribbella sandramycini ATCC 39419.</title>
        <authorList>
            <person name="Maclea K.S."/>
            <person name="Fair J.L."/>
        </authorList>
    </citation>
    <scope>NUCLEOTIDE SEQUENCE [LARGE SCALE GENOMIC DNA]</scope>
    <source>
        <strain evidence="3 4">ATCC 39419</strain>
    </source>
</reference>
<gene>
    <name evidence="2" type="ORF">HNR71_002905</name>
    <name evidence="3" type="ORF">HPO96_07675</name>
</gene>
<sequence>MDSGALLRRIGFQDDGPPRVEALSRLHAAYVDQIPYESIQFQLMPGGPLDLDETARRIVERESGGYCFQLNGVLARLLTELGYRATMHAGGVETKTRPGDVDGTHLVLTVTGLVDDPERAWLVDAGLSGGLLHPIPLEAGSMRQEPFDLRLRRSVKTDGWRLDHDARASIVGMDFAAEPVTFERFAAQHAVLSTVPEAGFVRTAFAFRRKPKSLLTLRSLSFTETFADRTDAVVINSRADYFTLLADEFHLPFPQYDVSRRAQLWRQVCQQYEDFLTRP</sequence>
<dbReference type="AlphaFoldDB" id="A0A7Y4KWT6"/>
<dbReference type="GO" id="GO:0016407">
    <property type="term" value="F:acetyltransferase activity"/>
    <property type="evidence" value="ECO:0007669"/>
    <property type="project" value="InterPro"/>
</dbReference>
<evidence type="ECO:0000313" key="3">
    <source>
        <dbReference type="EMBL" id="NOL40118.1"/>
    </source>
</evidence>
<dbReference type="RefSeq" id="WP_171672188.1">
    <property type="nucleotide sequence ID" value="NZ_BAAAGT010000003.1"/>
</dbReference>
<dbReference type="EMBL" id="JACHKF010000001">
    <property type="protein sequence ID" value="MBB6567268.1"/>
    <property type="molecule type" value="Genomic_DNA"/>
</dbReference>
<evidence type="ECO:0000256" key="1">
    <source>
        <dbReference type="ARBA" id="ARBA00006547"/>
    </source>
</evidence>